<dbReference type="EMBL" id="KL142382">
    <property type="protein sequence ID" value="KDR74867.1"/>
    <property type="molecule type" value="Genomic_DNA"/>
</dbReference>
<sequence length="254" mass="27606">MRRLCAERQGQAGLPLLSIGETEVSDALSAAFSLSSCCAVSFPKPPNSISSTQEHRYSKEPFAIPFASEDWRNQGIADCSSQLFLTDAQSRVLLGHTRVIGLHIVALIGTEDINYEYLWTKNSSLNGSLSYTGRPFIQTHIFMSCLTSPKDSMPQVGADDEYDEYDAREWIRASQLTSQLGSFERQLSGCACSNLNLATNLITQNTEAPSGSSLDIAATAPPQRSSPLPHQPSHLEPVHCGILPSDNLFLAVDG</sequence>
<dbReference type="HOGENOM" id="CLU_1094346_0_0_1"/>
<keyword evidence="3" id="KW-1185">Reference proteome</keyword>
<proteinExistence type="predicted"/>
<dbReference type="Proteomes" id="UP000027222">
    <property type="component" value="Unassembled WGS sequence"/>
</dbReference>
<evidence type="ECO:0000313" key="2">
    <source>
        <dbReference type="EMBL" id="KDR74867.1"/>
    </source>
</evidence>
<feature type="region of interest" description="Disordered" evidence="1">
    <location>
        <begin position="210"/>
        <end position="237"/>
    </location>
</feature>
<accession>A0A067SXU1</accession>
<gene>
    <name evidence="2" type="ORF">GALMADRAFT_227227</name>
</gene>
<organism evidence="2 3">
    <name type="scientific">Galerina marginata (strain CBS 339.88)</name>
    <dbReference type="NCBI Taxonomy" id="685588"/>
    <lineage>
        <taxon>Eukaryota</taxon>
        <taxon>Fungi</taxon>
        <taxon>Dikarya</taxon>
        <taxon>Basidiomycota</taxon>
        <taxon>Agaricomycotina</taxon>
        <taxon>Agaricomycetes</taxon>
        <taxon>Agaricomycetidae</taxon>
        <taxon>Agaricales</taxon>
        <taxon>Agaricineae</taxon>
        <taxon>Strophariaceae</taxon>
        <taxon>Galerina</taxon>
    </lineage>
</organism>
<evidence type="ECO:0000313" key="3">
    <source>
        <dbReference type="Proteomes" id="UP000027222"/>
    </source>
</evidence>
<protein>
    <submittedName>
        <fullName evidence="2">Uncharacterized protein</fullName>
    </submittedName>
</protein>
<reference evidence="3" key="1">
    <citation type="journal article" date="2014" name="Proc. Natl. Acad. Sci. U.S.A.">
        <title>Extensive sampling of basidiomycete genomes demonstrates inadequacy of the white-rot/brown-rot paradigm for wood decay fungi.</title>
        <authorList>
            <person name="Riley R."/>
            <person name="Salamov A.A."/>
            <person name="Brown D.W."/>
            <person name="Nagy L.G."/>
            <person name="Floudas D."/>
            <person name="Held B.W."/>
            <person name="Levasseur A."/>
            <person name="Lombard V."/>
            <person name="Morin E."/>
            <person name="Otillar R."/>
            <person name="Lindquist E.A."/>
            <person name="Sun H."/>
            <person name="LaButti K.M."/>
            <person name="Schmutz J."/>
            <person name="Jabbour D."/>
            <person name="Luo H."/>
            <person name="Baker S.E."/>
            <person name="Pisabarro A.G."/>
            <person name="Walton J.D."/>
            <person name="Blanchette R.A."/>
            <person name="Henrissat B."/>
            <person name="Martin F."/>
            <person name="Cullen D."/>
            <person name="Hibbett D.S."/>
            <person name="Grigoriev I.V."/>
        </authorList>
    </citation>
    <scope>NUCLEOTIDE SEQUENCE [LARGE SCALE GENOMIC DNA]</scope>
    <source>
        <strain evidence="3">CBS 339.88</strain>
    </source>
</reference>
<evidence type="ECO:0000256" key="1">
    <source>
        <dbReference type="SAM" id="MobiDB-lite"/>
    </source>
</evidence>
<dbReference type="AlphaFoldDB" id="A0A067SXU1"/>
<name>A0A067SXU1_GALM3</name>